<accession>A0ABD1BS88</accession>
<sequence length="100" mass="11070">MSQNDVAFIITGAQLEVKKHGSESVLHLRLRFTKVSDHYVVQKDWVHGPTGTSSEIGNLLFLELAVNEWECSSYNMVNKDKNEVNLDSSVFPGGPPVPGE</sequence>
<protein>
    <submittedName>
        <fullName evidence="1">MACPF domain-containing protein</fullName>
    </submittedName>
</protein>
<organism evidence="1 2">
    <name type="scientific">Cardamine amara subsp. amara</name>
    <dbReference type="NCBI Taxonomy" id="228776"/>
    <lineage>
        <taxon>Eukaryota</taxon>
        <taxon>Viridiplantae</taxon>
        <taxon>Streptophyta</taxon>
        <taxon>Embryophyta</taxon>
        <taxon>Tracheophyta</taxon>
        <taxon>Spermatophyta</taxon>
        <taxon>Magnoliopsida</taxon>
        <taxon>eudicotyledons</taxon>
        <taxon>Gunneridae</taxon>
        <taxon>Pentapetalae</taxon>
        <taxon>rosids</taxon>
        <taxon>malvids</taxon>
        <taxon>Brassicales</taxon>
        <taxon>Brassicaceae</taxon>
        <taxon>Cardamineae</taxon>
        <taxon>Cardamine</taxon>
    </lineage>
</organism>
<evidence type="ECO:0000313" key="2">
    <source>
        <dbReference type="Proteomes" id="UP001558713"/>
    </source>
</evidence>
<name>A0ABD1BS88_CARAN</name>
<reference evidence="1 2" key="1">
    <citation type="submission" date="2024-04" db="EMBL/GenBank/DDBJ databases">
        <title>Genome assembly C_amara_ONT_v2.</title>
        <authorList>
            <person name="Yant L."/>
            <person name="Moore C."/>
            <person name="Slenker M."/>
        </authorList>
    </citation>
    <scope>NUCLEOTIDE SEQUENCE [LARGE SCALE GENOMIC DNA]</scope>
    <source>
        <tissue evidence="1">Leaf</tissue>
    </source>
</reference>
<dbReference type="AlphaFoldDB" id="A0ABD1BS88"/>
<proteinExistence type="predicted"/>
<evidence type="ECO:0000313" key="1">
    <source>
        <dbReference type="EMBL" id="KAL1220047.1"/>
    </source>
</evidence>
<dbReference type="PANTHER" id="PTHR33199">
    <property type="entry name" value="MACPF DOMAIN-CONTAINING PROTEIN CAD1"/>
    <property type="match status" value="1"/>
</dbReference>
<gene>
    <name evidence="1" type="ORF">V5N11_017656</name>
</gene>
<dbReference type="Proteomes" id="UP001558713">
    <property type="component" value="Unassembled WGS sequence"/>
</dbReference>
<dbReference type="PANTHER" id="PTHR33199:SF4">
    <property type="entry name" value="OS02G0736300 PROTEIN"/>
    <property type="match status" value="1"/>
</dbReference>
<comment type="caution">
    <text evidence="1">The sequence shown here is derived from an EMBL/GenBank/DDBJ whole genome shotgun (WGS) entry which is preliminary data.</text>
</comment>
<dbReference type="EMBL" id="JBANAX010000163">
    <property type="protein sequence ID" value="KAL1220047.1"/>
    <property type="molecule type" value="Genomic_DNA"/>
</dbReference>
<dbReference type="InterPro" id="IPR044663">
    <property type="entry name" value="CAD1/NSL1-like"/>
</dbReference>
<keyword evidence="2" id="KW-1185">Reference proteome</keyword>